<name>A0A2P2MVT9_RHIMU</name>
<reference evidence="1" key="1">
    <citation type="submission" date="2018-02" db="EMBL/GenBank/DDBJ databases">
        <title>Rhizophora mucronata_Transcriptome.</title>
        <authorList>
            <person name="Meera S.P."/>
            <person name="Sreeshan A."/>
            <person name="Augustine A."/>
        </authorList>
    </citation>
    <scope>NUCLEOTIDE SEQUENCE</scope>
    <source>
        <tissue evidence="1">Leaf</tissue>
    </source>
</reference>
<dbReference type="GO" id="GO:0016301">
    <property type="term" value="F:kinase activity"/>
    <property type="evidence" value="ECO:0007669"/>
    <property type="project" value="UniProtKB-KW"/>
</dbReference>
<evidence type="ECO:0000313" key="1">
    <source>
        <dbReference type="EMBL" id="MBX34344.1"/>
    </source>
</evidence>
<proteinExistence type="predicted"/>
<dbReference type="EMBL" id="GGEC01053860">
    <property type="protein sequence ID" value="MBX34344.1"/>
    <property type="molecule type" value="Transcribed_RNA"/>
</dbReference>
<keyword evidence="1" id="KW-0418">Kinase</keyword>
<organism evidence="1">
    <name type="scientific">Rhizophora mucronata</name>
    <name type="common">Asiatic mangrove</name>
    <dbReference type="NCBI Taxonomy" id="61149"/>
    <lineage>
        <taxon>Eukaryota</taxon>
        <taxon>Viridiplantae</taxon>
        <taxon>Streptophyta</taxon>
        <taxon>Embryophyta</taxon>
        <taxon>Tracheophyta</taxon>
        <taxon>Spermatophyta</taxon>
        <taxon>Magnoliopsida</taxon>
        <taxon>eudicotyledons</taxon>
        <taxon>Gunneridae</taxon>
        <taxon>Pentapetalae</taxon>
        <taxon>rosids</taxon>
        <taxon>fabids</taxon>
        <taxon>Malpighiales</taxon>
        <taxon>Rhizophoraceae</taxon>
        <taxon>Rhizophora</taxon>
    </lineage>
</organism>
<keyword evidence="1" id="KW-0808">Transferase</keyword>
<protein>
    <submittedName>
        <fullName evidence="1">Putative receptor-like protein kinase At5g39020</fullName>
    </submittedName>
</protein>
<sequence>MGDPPNVSVEEFRCYVSHGPSGGSERQNAIISWIQFSKPEIRNLGQEILIEQYVMRLDIKMQDLHIATAMQIFNALSHTEGNLIQHFPA</sequence>
<keyword evidence="1" id="KW-0675">Receptor</keyword>
<dbReference type="AlphaFoldDB" id="A0A2P2MVT9"/>
<accession>A0A2P2MVT9</accession>